<name>A0A9K3K9S5_9STRA</name>
<reference evidence="1" key="1">
    <citation type="journal article" date="2021" name="Sci. Rep.">
        <title>Diploid genomic architecture of Nitzschia inconspicua, an elite biomass production diatom.</title>
        <authorList>
            <person name="Oliver A."/>
            <person name="Podell S."/>
            <person name="Pinowska A."/>
            <person name="Traller J.C."/>
            <person name="Smith S.R."/>
            <person name="McClure R."/>
            <person name="Beliaev A."/>
            <person name="Bohutskyi P."/>
            <person name="Hill E.A."/>
            <person name="Rabines A."/>
            <person name="Zheng H."/>
            <person name="Allen L.Z."/>
            <person name="Kuo A."/>
            <person name="Grigoriev I.V."/>
            <person name="Allen A.E."/>
            <person name="Hazlebeck D."/>
            <person name="Allen E.E."/>
        </authorList>
    </citation>
    <scope>NUCLEOTIDE SEQUENCE</scope>
    <source>
        <strain evidence="1">Hildebrandi</strain>
    </source>
</reference>
<evidence type="ECO:0000313" key="1">
    <source>
        <dbReference type="EMBL" id="KAG7339737.1"/>
    </source>
</evidence>
<proteinExistence type="predicted"/>
<sequence>MLPSRMSRRPLWILCSKGPAQCSLEEPRPPTPACFEEFLDSQPEWSRDMLGTLESKFSCALAKKSHLSFGRASTTHHRRATAL</sequence>
<dbReference type="Proteomes" id="UP000693970">
    <property type="component" value="Unassembled WGS sequence"/>
</dbReference>
<dbReference type="AlphaFoldDB" id="A0A9K3K9S5"/>
<protein>
    <submittedName>
        <fullName evidence="1">Uncharacterized protein</fullName>
    </submittedName>
</protein>
<evidence type="ECO:0000313" key="2">
    <source>
        <dbReference type="EMBL" id="KAG7362533.1"/>
    </source>
</evidence>
<evidence type="ECO:0000313" key="3">
    <source>
        <dbReference type="Proteomes" id="UP000693970"/>
    </source>
</evidence>
<dbReference type="OrthoDB" id="55400at2759"/>
<organism evidence="1 3">
    <name type="scientific">Nitzschia inconspicua</name>
    <dbReference type="NCBI Taxonomy" id="303405"/>
    <lineage>
        <taxon>Eukaryota</taxon>
        <taxon>Sar</taxon>
        <taxon>Stramenopiles</taxon>
        <taxon>Ochrophyta</taxon>
        <taxon>Bacillariophyta</taxon>
        <taxon>Bacillariophyceae</taxon>
        <taxon>Bacillariophycidae</taxon>
        <taxon>Bacillariales</taxon>
        <taxon>Bacillariaceae</taxon>
        <taxon>Nitzschia</taxon>
    </lineage>
</organism>
<comment type="caution">
    <text evidence="1">The sequence shown here is derived from an EMBL/GenBank/DDBJ whole genome shotgun (WGS) entry which is preliminary data.</text>
</comment>
<dbReference type="EMBL" id="JAGRRH010000030">
    <property type="protein sequence ID" value="KAG7339737.1"/>
    <property type="molecule type" value="Genomic_DNA"/>
</dbReference>
<gene>
    <name evidence="2" type="ORF">IV203_025417</name>
    <name evidence="1" type="ORF">IV203_028198</name>
</gene>
<reference evidence="1" key="2">
    <citation type="submission" date="2021-04" db="EMBL/GenBank/DDBJ databases">
        <authorList>
            <person name="Podell S."/>
        </authorList>
    </citation>
    <scope>NUCLEOTIDE SEQUENCE</scope>
    <source>
        <strain evidence="1">Hildebrandi</strain>
    </source>
</reference>
<accession>A0A9K3K9S5</accession>
<keyword evidence="3" id="KW-1185">Reference proteome</keyword>
<dbReference type="EMBL" id="JAGRRH010000011">
    <property type="protein sequence ID" value="KAG7362533.1"/>
    <property type="molecule type" value="Genomic_DNA"/>
</dbReference>